<dbReference type="SUPFAM" id="SSF53335">
    <property type="entry name" value="S-adenosyl-L-methionine-dependent methyltransferases"/>
    <property type="match status" value="2"/>
</dbReference>
<dbReference type="Pfam" id="PF05063">
    <property type="entry name" value="MT-A70"/>
    <property type="match status" value="1"/>
</dbReference>
<feature type="region of interest" description="Disordered" evidence="4">
    <location>
        <begin position="316"/>
        <end position="335"/>
    </location>
</feature>
<name>A0A0M0JJJ6_9EUKA</name>
<dbReference type="Proteomes" id="UP000037460">
    <property type="component" value="Unassembled WGS sequence"/>
</dbReference>
<comment type="similarity">
    <text evidence="3">Belongs to the MT-A70-like family.</text>
</comment>
<dbReference type="PANTHER" id="PTHR13107">
    <property type="entry name" value="N6-ADENOSINE-METHYLTRANSFERASE NON-CATALYTIC SUBUNIT"/>
    <property type="match status" value="1"/>
</dbReference>
<reference evidence="6" key="1">
    <citation type="journal article" date="2015" name="PLoS Genet.">
        <title>Genome Sequence and Transcriptome Analyses of Chrysochromulina tobin: Metabolic Tools for Enhanced Algal Fitness in the Prominent Order Prymnesiales (Haptophyceae).</title>
        <authorList>
            <person name="Hovde B.T."/>
            <person name="Deodato C.R."/>
            <person name="Hunsperger H.M."/>
            <person name="Ryken S.A."/>
            <person name="Yost W."/>
            <person name="Jha R.K."/>
            <person name="Patterson J."/>
            <person name="Monnat R.J. Jr."/>
            <person name="Barlow S.B."/>
            <person name="Starkenburg S.R."/>
            <person name="Cattolico R.A."/>
        </authorList>
    </citation>
    <scope>NUCLEOTIDE SEQUENCE</scope>
    <source>
        <strain evidence="6">CCMP291</strain>
    </source>
</reference>
<evidence type="ECO:0000313" key="6">
    <source>
        <dbReference type="Proteomes" id="UP000037460"/>
    </source>
</evidence>
<dbReference type="InterPro" id="IPR002052">
    <property type="entry name" value="DNA_methylase_N6_adenine_CS"/>
</dbReference>
<comment type="caution">
    <text evidence="5">The sequence shown here is derived from an EMBL/GenBank/DDBJ whole genome shotgun (WGS) entry which is preliminary data.</text>
</comment>
<dbReference type="GO" id="GO:0032259">
    <property type="term" value="P:methylation"/>
    <property type="evidence" value="ECO:0007669"/>
    <property type="project" value="UniProtKB-KW"/>
</dbReference>
<dbReference type="PROSITE" id="PS51592">
    <property type="entry name" value="SAM_MTA70L_2"/>
    <property type="match status" value="1"/>
</dbReference>
<evidence type="ECO:0000313" key="5">
    <source>
        <dbReference type="EMBL" id="KOO26660.1"/>
    </source>
</evidence>
<feature type="non-terminal residue" evidence="5">
    <location>
        <position position="1"/>
    </location>
</feature>
<dbReference type="GO" id="GO:0005634">
    <property type="term" value="C:nucleus"/>
    <property type="evidence" value="ECO:0007669"/>
    <property type="project" value="UniProtKB-SubCell"/>
</dbReference>
<dbReference type="EMBL" id="JWZX01002821">
    <property type="protein sequence ID" value="KOO26660.1"/>
    <property type="molecule type" value="Genomic_DNA"/>
</dbReference>
<dbReference type="OrthoDB" id="14833at2759"/>
<protein>
    <submittedName>
        <fullName evidence="5">Methyltransferase-like protein 1-like protein</fullName>
    </submittedName>
</protein>
<evidence type="ECO:0000256" key="3">
    <source>
        <dbReference type="PROSITE-ProRule" id="PRU00489"/>
    </source>
</evidence>
<dbReference type="AlphaFoldDB" id="A0A0M0JJJ6"/>
<accession>A0A0M0JJJ6</accession>
<dbReference type="PROSITE" id="PS00092">
    <property type="entry name" value="N6_MTASE"/>
    <property type="match status" value="1"/>
</dbReference>
<dbReference type="GO" id="GO:0003729">
    <property type="term" value="F:mRNA binding"/>
    <property type="evidence" value="ECO:0007669"/>
    <property type="project" value="TreeGrafter"/>
</dbReference>
<evidence type="ECO:0000256" key="2">
    <source>
        <dbReference type="ARBA" id="ARBA00023242"/>
    </source>
</evidence>
<evidence type="ECO:0000256" key="4">
    <source>
        <dbReference type="SAM" id="MobiDB-lite"/>
    </source>
</evidence>
<dbReference type="GO" id="GO:0036396">
    <property type="term" value="C:RNA N6-methyladenosine methyltransferase complex"/>
    <property type="evidence" value="ECO:0007669"/>
    <property type="project" value="UniProtKB-ARBA"/>
</dbReference>
<sequence>VIPAGAGQWGTGRGSRFERAKNDYAQHFVDTGQRPANFIRDSDVEERFEEYPKLKELIEAKDELIKARATPPTYHKVDLKSFDLTSLGTKWDVILIDPPWEEYRRRKVACGAVMSEEDMEVWSPQEIMNLRIEALGDTPSFVFLWSGSGVSLEWGRACLRKWGYRRCEDICWIKSNRTSGRNFHWLPDSVVTATSEHCLVGIKGTVRRNYDGHVIHANVDTDVMLSEEPAYGATDKPHELYAIIEHFCLGRRRLELFGHDTNIRRGWLTLGSQLSSSNFDPSTWYKHFEGVTESYNFDWSDEPELLSNHLLGTTPQIESLRPKSPTQLREEAERRHRKELEAAKMAQAQYEAECAAAAAEGREPPPPPQMVITPVPSSFREQSPFMAPGTNRMCNASHVEHRWEQHHETTHRVCGSVRSPPGCTHYYVDTGANTGDSVIRWYQQPSCVYAGIRFPVYLRQDPPCYFLWPPWLQIENRRQYCAVAFEPNPRHWDSLQRTASKMQTSFGSNVTLSNSAFSNESAEASFGIDTVSGTGLGDGTSRNIVLKVDVEGSEYSILRRLIESGVLCRRVTDVFVEWHDQDANKAAFRWIHSQLNVSHGYYVPAKGLGSSHLAPCPTRLLQWQ</sequence>
<dbReference type="InterPro" id="IPR007757">
    <property type="entry name" value="MT-A70-like"/>
</dbReference>
<dbReference type="GO" id="GO:0008168">
    <property type="term" value="F:methyltransferase activity"/>
    <property type="evidence" value="ECO:0007669"/>
    <property type="project" value="UniProtKB-KW"/>
</dbReference>
<evidence type="ECO:0000256" key="1">
    <source>
        <dbReference type="ARBA" id="ARBA00004123"/>
    </source>
</evidence>
<dbReference type="PANTHER" id="PTHR13107:SF0">
    <property type="entry name" value="N6-ADENOSINE-METHYLTRANSFERASE NON-CATALYTIC SUBUNIT"/>
    <property type="match status" value="1"/>
</dbReference>
<keyword evidence="2" id="KW-0539">Nucleus</keyword>
<dbReference type="InterPro" id="IPR029063">
    <property type="entry name" value="SAM-dependent_MTases_sf"/>
</dbReference>
<organism evidence="5 6">
    <name type="scientific">Chrysochromulina tobinii</name>
    <dbReference type="NCBI Taxonomy" id="1460289"/>
    <lineage>
        <taxon>Eukaryota</taxon>
        <taxon>Haptista</taxon>
        <taxon>Haptophyta</taxon>
        <taxon>Prymnesiophyceae</taxon>
        <taxon>Prymnesiales</taxon>
        <taxon>Chrysochromulinaceae</taxon>
        <taxon>Chrysochromulina</taxon>
    </lineage>
</organism>
<dbReference type="Gene3D" id="3.40.50.150">
    <property type="entry name" value="Vaccinia Virus protein VP39"/>
    <property type="match status" value="1"/>
</dbReference>
<gene>
    <name evidence="5" type="ORF">Ctob_011745</name>
</gene>
<keyword evidence="5" id="KW-0489">Methyltransferase</keyword>
<keyword evidence="6" id="KW-1185">Reference proteome</keyword>
<dbReference type="PROSITE" id="PS51143">
    <property type="entry name" value="MT_A70"/>
    <property type="match status" value="1"/>
</dbReference>
<comment type="subcellular location">
    <subcellularLocation>
        <location evidence="1">Nucleus</location>
    </subcellularLocation>
</comment>
<keyword evidence="5" id="KW-0808">Transferase</keyword>
<dbReference type="InterPro" id="IPR045123">
    <property type="entry name" value="METTL14-like"/>
</dbReference>
<proteinExistence type="inferred from homology"/>